<evidence type="ECO:0000313" key="1">
    <source>
        <dbReference type="EMBL" id="VAV97771.1"/>
    </source>
</evidence>
<protein>
    <recommendedName>
        <fullName evidence="2">DUF3305 domain-containing protein</fullName>
    </recommendedName>
</protein>
<evidence type="ECO:0008006" key="2">
    <source>
        <dbReference type="Google" id="ProtNLM"/>
    </source>
</evidence>
<name>A0A3B0S3T1_9ZZZZ</name>
<gene>
    <name evidence="1" type="ORF">MNBD_ALPHA08-254</name>
</gene>
<organism evidence="1">
    <name type="scientific">hydrothermal vent metagenome</name>
    <dbReference type="NCBI Taxonomy" id="652676"/>
    <lineage>
        <taxon>unclassified sequences</taxon>
        <taxon>metagenomes</taxon>
        <taxon>ecological metagenomes</taxon>
    </lineage>
</organism>
<sequence>MSTPQALLDKAASLARPVEYIPLCVILARKKIQSQWSDYIWEPVGIALDAPKGVNGKIREQGDGWTHFFMECDPLELHRKDAPAYVESLRQENGGSLWVVLAEEDDVEQPLPYYVQMVTASAYEAQDYLDSGELIVEVVEMPELLKAFVSDYVSRCPEEEKFIKRKQKKKYQEEHTFGQQPLYEIRDLEKKRH</sequence>
<dbReference type="InterPro" id="IPR021736">
    <property type="entry name" value="DUF3305"/>
</dbReference>
<accession>A0A3B0S3T1</accession>
<dbReference type="Pfam" id="PF11749">
    <property type="entry name" value="DUF3305"/>
    <property type="match status" value="1"/>
</dbReference>
<proteinExistence type="predicted"/>
<reference evidence="1" key="1">
    <citation type="submission" date="2018-06" db="EMBL/GenBank/DDBJ databases">
        <authorList>
            <person name="Zhirakovskaya E."/>
        </authorList>
    </citation>
    <scope>NUCLEOTIDE SEQUENCE</scope>
</reference>
<feature type="non-terminal residue" evidence="1">
    <location>
        <position position="193"/>
    </location>
</feature>
<dbReference type="AlphaFoldDB" id="A0A3B0S3T1"/>
<dbReference type="EMBL" id="UOEC01000149">
    <property type="protein sequence ID" value="VAV97771.1"/>
    <property type="molecule type" value="Genomic_DNA"/>
</dbReference>